<sequence>MNKKLKTTQKKQTKDSSSSEKEHLTPLKAENGLINHCVNIVRLAYYSLKLKKELSEHAGWLSGISLSDGFKEVINEIAKIFN</sequence>
<feature type="region of interest" description="Disordered" evidence="1">
    <location>
        <begin position="1"/>
        <end position="25"/>
    </location>
</feature>
<organism evidence="2 3">
    <name type="scientific">Pantoea anthophila</name>
    <dbReference type="NCBI Taxonomy" id="470931"/>
    <lineage>
        <taxon>Bacteria</taxon>
        <taxon>Pseudomonadati</taxon>
        <taxon>Pseudomonadota</taxon>
        <taxon>Gammaproteobacteria</taxon>
        <taxon>Enterobacterales</taxon>
        <taxon>Erwiniaceae</taxon>
        <taxon>Pantoea</taxon>
    </lineage>
</organism>
<keyword evidence="3" id="KW-1185">Reference proteome</keyword>
<dbReference type="RefSeq" id="WP_140922939.1">
    <property type="nucleotide sequence ID" value="NZ_VHIZ01000014.1"/>
</dbReference>
<feature type="compositionally biased region" description="Basic and acidic residues" evidence="1">
    <location>
        <begin position="12"/>
        <end position="25"/>
    </location>
</feature>
<dbReference type="EMBL" id="VHIZ01000014">
    <property type="protein sequence ID" value="TPV33010.1"/>
    <property type="molecule type" value="Genomic_DNA"/>
</dbReference>
<name>A0ABY2ZFQ5_9GAMM</name>
<dbReference type="Proteomes" id="UP000316142">
    <property type="component" value="Unassembled WGS sequence"/>
</dbReference>
<accession>A0ABY2ZFQ5</accession>
<feature type="compositionally biased region" description="Basic residues" evidence="1">
    <location>
        <begin position="1"/>
        <end position="11"/>
    </location>
</feature>
<comment type="caution">
    <text evidence="2">The sequence shown here is derived from an EMBL/GenBank/DDBJ whole genome shotgun (WGS) entry which is preliminary data.</text>
</comment>
<evidence type="ECO:0000313" key="2">
    <source>
        <dbReference type="EMBL" id="TPV33010.1"/>
    </source>
</evidence>
<gene>
    <name evidence="2" type="ORF">FJW00_01825</name>
</gene>
<proteinExistence type="predicted"/>
<evidence type="ECO:0000256" key="1">
    <source>
        <dbReference type="SAM" id="MobiDB-lite"/>
    </source>
</evidence>
<protein>
    <submittedName>
        <fullName evidence="2">Uncharacterized protein</fullName>
    </submittedName>
</protein>
<evidence type="ECO:0000313" key="3">
    <source>
        <dbReference type="Proteomes" id="UP000316142"/>
    </source>
</evidence>
<reference evidence="2 3" key="1">
    <citation type="submission" date="2019-06" db="EMBL/GenBank/DDBJ databases">
        <title>Taxogenomics and systematics of the genus Pantoea.</title>
        <authorList>
            <person name="Tambong J.T."/>
        </authorList>
    </citation>
    <scope>NUCLEOTIDE SEQUENCE [LARGE SCALE GENOMIC DNA]</scope>
    <source>
        <strain evidence="2 3">LMG 2558</strain>
    </source>
</reference>